<gene>
    <name evidence="2" type="ORF">EAT49_09515</name>
</gene>
<sequence length="153" mass="16085">MIRLLAAAALLAMPAMARADRVAEILASAEVECAGMDAGGLSVEPGAVTPADLDGDGLEDDAVVDFAAVFCDYNLSHWHGTGGAPIHFVIDGARSRSWWAHHWSLTEFDGMRVILLSRHGSYCDSYGAAPCVQALVAGGTEFLTPVDGRPEEG</sequence>
<evidence type="ECO:0000313" key="3">
    <source>
        <dbReference type="Proteomes" id="UP000268016"/>
    </source>
</evidence>
<protein>
    <submittedName>
        <fullName evidence="2">Uncharacterized protein</fullName>
    </submittedName>
</protein>
<evidence type="ECO:0000256" key="1">
    <source>
        <dbReference type="SAM" id="SignalP"/>
    </source>
</evidence>
<reference evidence="2 3" key="1">
    <citation type="submission" date="2018-10" db="EMBL/GenBank/DDBJ databases">
        <title>Histidinibacterium lentulum gen. nov., sp. nov., a marine bacterium from the culture broth of Picochlorum sp. 122.</title>
        <authorList>
            <person name="Wang G."/>
        </authorList>
    </citation>
    <scope>NUCLEOTIDE SEQUENCE [LARGE SCALE GENOMIC DNA]</scope>
    <source>
        <strain evidence="2 3">B17</strain>
    </source>
</reference>
<proteinExistence type="predicted"/>
<dbReference type="RefSeq" id="WP_123642082.1">
    <property type="nucleotide sequence ID" value="NZ_ML119084.1"/>
</dbReference>
<dbReference type="EMBL" id="RDRB01000004">
    <property type="protein sequence ID" value="ROU02559.1"/>
    <property type="molecule type" value="Genomic_DNA"/>
</dbReference>
<name>A0A3N2R4Z5_9RHOB</name>
<organism evidence="2 3">
    <name type="scientific">Histidinibacterium lentulum</name>
    <dbReference type="NCBI Taxonomy" id="2480588"/>
    <lineage>
        <taxon>Bacteria</taxon>
        <taxon>Pseudomonadati</taxon>
        <taxon>Pseudomonadota</taxon>
        <taxon>Alphaproteobacteria</taxon>
        <taxon>Rhodobacterales</taxon>
        <taxon>Paracoccaceae</taxon>
        <taxon>Histidinibacterium</taxon>
    </lineage>
</organism>
<dbReference type="AlphaFoldDB" id="A0A3N2R4Z5"/>
<dbReference type="OrthoDB" id="6088067at2"/>
<evidence type="ECO:0000313" key="2">
    <source>
        <dbReference type="EMBL" id="ROU02559.1"/>
    </source>
</evidence>
<comment type="caution">
    <text evidence="2">The sequence shown here is derived from an EMBL/GenBank/DDBJ whole genome shotgun (WGS) entry which is preliminary data.</text>
</comment>
<feature type="signal peptide" evidence="1">
    <location>
        <begin position="1"/>
        <end position="19"/>
    </location>
</feature>
<dbReference type="Proteomes" id="UP000268016">
    <property type="component" value="Unassembled WGS sequence"/>
</dbReference>
<keyword evidence="1" id="KW-0732">Signal</keyword>
<feature type="chain" id="PRO_5018063385" evidence="1">
    <location>
        <begin position="20"/>
        <end position="153"/>
    </location>
</feature>
<accession>A0A3N2R4Z5</accession>
<keyword evidence="3" id="KW-1185">Reference proteome</keyword>